<evidence type="ECO:0000313" key="1">
    <source>
        <dbReference type="EMBL" id="NOJ78852.1"/>
    </source>
</evidence>
<reference evidence="1 2" key="1">
    <citation type="submission" date="2020-05" db="EMBL/GenBank/DDBJ databases">
        <authorList>
            <person name="Whitworth D."/>
        </authorList>
    </citation>
    <scope>NUCLEOTIDE SEQUENCE [LARGE SCALE GENOMIC DNA]</scope>
    <source>
        <strain evidence="1 2">AM005</strain>
    </source>
</reference>
<dbReference type="Proteomes" id="UP000533080">
    <property type="component" value="Unassembled WGS sequence"/>
</dbReference>
<organism evidence="1 2">
    <name type="scientific">Myxococcus xanthus</name>
    <dbReference type="NCBI Taxonomy" id="34"/>
    <lineage>
        <taxon>Bacteria</taxon>
        <taxon>Pseudomonadati</taxon>
        <taxon>Myxococcota</taxon>
        <taxon>Myxococcia</taxon>
        <taxon>Myxococcales</taxon>
        <taxon>Cystobacterineae</taxon>
        <taxon>Myxococcaceae</taxon>
        <taxon>Myxococcus</taxon>
    </lineage>
</organism>
<sequence>MPGCHGGRMLARTRRFKNMTPSLRRSLIGGLFLVSSALTLSCGSDGPFFRIAFDLPDTLTAIPGESLPVDITVRREGDDQSAFRINLQNAPEGVTLTPEIVLPEGEPSVTATATYSVAQDTQARGMMRTLLMATNATETFAASANIFLVILPPPVAQPDFSVTIEPRQLDLFAGQNEKVRITVTRAEGFTGPVTVALESPTRRISMPTVTIPADQTFVEPSINTDRGMTRVPVAASITATSEDGRQASTGTTINVR</sequence>
<dbReference type="AlphaFoldDB" id="A0A7Y4MQX2"/>
<accession>A0A7Y4MQX2</accession>
<name>A0A7Y4MQX2_MYXXA</name>
<protein>
    <submittedName>
        <fullName evidence="1">Uncharacterized protein</fullName>
    </submittedName>
</protein>
<proteinExistence type="predicted"/>
<evidence type="ECO:0000313" key="2">
    <source>
        <dbReference type="Proteomes" id="UP000533080"/>
    </source>
</evidence>
<dbReference type="EMBL" id="JABFNT010000028">
    <property type="protein sequence ID" value="NOJ78852.1"/>
    <property type="molecule type" value="Genomic_DNA"/>
</dbReference>
<comment type="caution">
    <text evidence="1">The sequence shown here is derived from an EMBL/GenBank/DDBJ whole genome shotgun (WGS) entry which is preliminary data.</text>
</comment>
<gene>
    <name evidence="1" type="ORF">HNV28_10945</name>
</gene>